<gene>
    <name evidence="1" type="ORF">WJX74_008554</name>
</gene>
<proteinExistence type="predicted"/>
<keyword evidence="2" id="KW-1185">Reference proteome</keyword>
<accession>A0AAW1S2P1</accession>
<dbReference type="InterPro" id="IPR037219">
    <property type="entry name" value="Peptidase_M41-like"/>
</dbReference>
<dbReference type="GO" id="GO:0006508">
    <property type="term" value="P:proteolysis"/>
    <property type="evidence" value="ECO:0007669"/>
    <property type="project" value="InterPro"/>
</dbReference>
<comment type="caution">
    <text evidence="1">The sequence shown here is derived from an EMBL/GenBank/DDBJ whole genome shotgun (WGS) entry which is preliminary data.</text>
</comment>
<dbReference type="EMBL" id="JALJOS010000004">
    <property type="protein sequence ID" value="KAK9840372.1"/>
    <property type="molecule type" value="Genomic_DNA"/>
</dbReference>
<dbReference type="AlphaFoldDB" id="A0AAW1S2P1"/>
<dbReference type="SUPFAM" id="SSF140990">
    <property type="entry name" value="FtsH protease domain-like"/>
    <property type="match status" value="1"/>
</dbReference>
<sequence length="367" mass="40014">MSALQASGSTQNAHIPNCLCYRLATVPPTRLQPRLNRSRNHARCPSRPAVCHLKVKAAGMALSPETAKQLDRSLTKPGPLAEAEGIKLARQLQDDGVLRAYGKARQTPKRIYSLDELRLNKIEPEKLLSPQDTTIDSVRRTLQVVALVAFIAASQILHLDAGQIGGTAITTLFLIALDQIGNAGALEALLLDTAGRWINRDYGRRVASHEAGHFLIAYLMGILPRVYTLSTLDAFRKYGALRVQAGTQFCDSEFQQEMGKGKMSSSSLDVYTCTALAGVCTEYVLFGESEGGLNDIQQLDGLLRALQFTQKKADAQIRWSVLNDITLLRKYRAVHQKLADAMASGKSVGNCIVLVESELASIPDGEL</sequence>
<dbReference type="PANTHER" id="PTHR33471:SF1">
    <property type="entry name" value="OS01G0382700 PROTEIN"/>
    <property type="match status" value="1"/>
</dbReference>
<reference evidence="1 2" key="1">
    <citation type="journal article" date="2024" name="Nat. Commun.">
        <title>Phylogenomics reveals the evolutionary origins of lichenization in chlorophyte algae.</title>
        <authorList>
            <person name="Puginier C."/>
            <person name="Libourel C."/>
            <person name="Otte J."/>
            <person name="Skaloud P."/>
            <person name="Haon M."/>
            <person name="Grisel S."/>
            <person name="Petersen M."/>
            <person name="Berrin J.G."/>
            <person name="Delaux P.M."/>
            <person name="Dal Grande F."/>
            <person name="Keller J."/>
        </authorList>
    </citation>
    <scope>NUCLEOTIDE SEQUENCE [LARGE SCALE GENOMIC DNA]</scope>
    <source>
        <strain evidence="1 2">SAG 2145</strain>
    </source>
</reference>
<dbReference type="GO" id="GO:0004176">
    <property type="term" value="F:ATP-dependent peptidase activity"/>
    <property type="evidence" value="ECO:0007669"/>
    <property type="project" value="InterPro"/>
</dbReference>
<dbReference type="GO" id="GO:0004222">
    <property type="term" value="F:metalloendopeptidase activity"/>
    <property type="evidence" value="ECO:0007669"/>
    <property type="project" value="InterPro"/>
</dbReference>
<organism evidence="1 2">
    <name type="scientific">Apatococcus lobatus</name>
    <dbReference type="NCBI Taxonomy" id="904363"/>
    <lineage>
        <taxon>Eukaryota</taxon>
        <taxon>Viridiplantae</taxon>
        <taxon>Chlorophyta</taxon>
        <taxon>core chlorophytes</taxon>
        <taxon>Trebouxiophyceae</taxon>
        <taxon>Chlorellales</taxon>
        <taxon>Chlorellaceae</taxon>
        <taxon>Apatococcus</taxon>
    </lineage>
</organism>
<evidence type="ECO:0000313" key="2">
    <source>
        <dbReference type="Proteomes" id="UP001438707"/>
    </source>
</evidence>
<name>A0AAW1S2P1_9CHLO</name>
<evidence type="ECO:0000313" key="1">
    <source>
        <dbReference type="EMBL" id="KAK9840372.1"/>
    </source>
</evidence>
<dbReference type="PANTHER" id="PTHR33471">
    <property type="entry name" value="ATP-DEPENDENT ZINC METALLOPROTEASE-RELATED"/>
    <property type="match status" value="1"/>
</dbReference>
<dbReference type="Proteomes" id="UP001438707">
    <property type="component" value="Unassembled WGS sequence"/>
</dbReference>
<protein>
    <submittedName>
        <fullName evidence="1">Uncharacterized protein</fullName>
    </submittedName>
</protein>
<dbReference type="GO" id="GO:0005524">
    <property type="term" value="F:ATP binding"/>
    <property type="evidence" value="ECO:0007669"/>
    <property type="project" value="InterPro"/>
</dbReference>
<dbReference type="Gene3D" id="1.20.58.760">
    <property type="entry name" value="Peptidase M41"/>
    <property type="match status" value="1"/>
</dbReference>